<evidence type="ECO:0000256" key="7">
    <source>
        <dbReference type="ARBA" id="ARBA00022857"/>
    </source>
</evidence>
<dbReference type="GO" id="GO:0008677">
    <property type="term" value="F:2-dehydropantoate 2-reductase activity"/>
    <property type="evidence" value="ECO:0007669"/>
    <property type="project" value="UniProtKB-EC"/>
</dbReference>
<protein>
    <recommendedName>
        <fullName evidence="5 11">2-dehydropantoate 2-reductase</fullName>
        <ecNumber evidence="4 11">1.1.1.169</ecNumber>
    </recommendedName>
    <alternativeName>
        <fullName evidence="9 11">Ketopantoate reductase</fullName>
    </alternativeName>
</protein>
<dbReference type="EC" id="1.1.1.169" evidence="4 11"/>
<evidence type="ECO:0000256" key="11">
    <source>
        <dbReference type="RuleBase" id="RU362068"/>
    </source>
</evidence>
<dbReference type="InterPro" id="IPR013752">
    <property type="entry name" value="KPA_reductase"/>
</dbReference>
<evidence type="ECO:0000259" key="12">
    <source>
        <dbReference type="Pfam" id="PF02558"/>
    </source>
</evidence>
<evidence type="ECO:0000313" key="15">
    <source>
        <dbReference type="Proteomes" id="UP000332594"/>
    </source>
</evidence>
<evidence type="ECO:0000256" key="8">
    <source>
        <dbReference type="ARBA" id="ARBA00023002"/>
    </source>
</evidence>
<dbReference type="PANTHER" id="PTHR21708:SF26">
    <property type="entry name" value="2-DEHYDROPANTOATE 2-REDUCTASE"/>
    <property type="match status" value="1"/>
</dbReference>
<gene>
    <name evidence="14" type="primary">panE_1</name>
    <name evidence="14" type="ORF">NCTC13038_00890</name>
</gene>
<dbReference type="InterPro" id="IPR008927">
    <property type="entry name" value="6-PGluconate_DH-like_C_sf"/>
</dbReference>
<dbReference type="InterPro" id="IPR051402">
    <property type="entry name" value="KPR-Related"/>
</dbReference>
<proteinExistence type="inferred from homology"/>
<evidence type="ECO:0000256" key="4">
    <source>
        <dbReference type="ARBA" id="ARBA00013014"/>
    </source>
</evidence>
<dbReference type="Gene3D" id="1.10.1040.10">
    <property type="entry name" value="N-(1-d-carboxylethyl)-l-norvaline Dehydrogenase, domain 2"/>
    <property type="match status" value="1"/>
</dbReference>
<dbReference type="EMBL" id="CAADJG010000002">
    <property type="protein sequence ID" value="VFS66678.1"/>
    <property type="molecule type" value="Genomic_DNA"/>
</dbReference>
<evidence type="ECO:0000256" key="3">
    <source>
        <dbReference type="ARBA" id="ARBA00007870"/>
    </source>
</evidence>
<evidence type="ECO:0000256" key="1">
    <source>
        <dbReference type="ARBA" id="ARBA00002919"/>
    </source>
</evidence>
<dbReference type="SUPFAM" id="SSF48179">
    <property type="entry name" value="6-phosphogluconate dehydrogenase C-terminal domain-like"/>
    <property type="match status" value="1"/>
</dbReference>
<evidence type="ECO:0000256" key="2">
    <source>
        <dbReference type="ARBA" id="ARBA00004994"/>
    </source>
</evidence>
<evidence type="ECO:0000313" key="14">
    <source>
        <dbReference type="EMBL" id="VFS66678.1"/>
    </source>
</evidence>
<dbReference type="SUPFAM" id="SSF51735">
    <property type="entry name" value="NAD(P)-binding Rossmann-fold domains"/>
    <property type="match status" value="1"/>
</dbReference>
<comment type="similarity">
    <text evidence="3 11">Belongs to the ketopantoate reductase family.</text>
</comment>
<evidence type="ECO:0000256" key="5">
    <source>
        <dbReference type="ARBA" id="ARBA00019465"/>
    </source>
</evidence>
<dbReference type="UniPathway" id="UPA00028">
    <property type="reaction ID" value="UER00004"/>
</dbReference>
<comment type="pathway">
    <text evidence="2 11">Cofactor biosynthesis; (R)-pantothenate biosynthesis; (R)-pantoate from 3-methyl-2-oxobutanoate: step 2/2.</text>
</comment>
<sequence>MPPRMRPETCLSLFGSDERLLYLIRELSMKILVVGAGAIGGYYGARLLQAGADVTFLVRPGRAAILASNGLQVRSELGDFNGPVAAITRDELTPVYDLIVLSCKAYDLDATLRDIIPAMGMNTALLPFINGMSVYDQLDALFGPDRVLGGIAYIAVKLDQAGVIRHLGNSDVVIVGSRTPKASGPARQCLSLLAQSPGLRTLSPDVNHALWNKWMMLAAGAMMTCLMRATVGDILASRDGEFLMRQAIRECCAVATAEKQAPTADEVLALEARLLDPRSTWAASMMRDISQNASRLEAQAIVGDLIERAERHGIDLPLTRIAYCNLQAYERQHATTS</sequence>
<dbReference type="Pfam" id="PF08546">
    <property type="entry name" value="ApbA_C"/>
    <property type="match status" value="1"/>
</dbReference>
<dbReference type="InterPro" id="IPR013332">
    <property type="entry name" value="KPR_N"/>
</dbReference>
<keyword evidence="6 11" id="KW-0566">Pantothenate biosynthesis</keyword>
<dbReference type="Proteomes" id="UP000332594">
    <property type="component" value="Unassembled WGS sequence"/>
</dbReference>
<name>A0A485B596_RAOTE</name>
<organism evidence="14 15">
    <name type="scientific">Raoultella terrigena</name>
    <name type="common">Klebsiella terrigena</name>
    <dbReference type="NCBI Taxonomy" id="577"/>
    <lineage>
        <taxon>Bacteria</taxon>
        <taxon>Pseudomonadati</taxon>
        <taxon>Pseudomonadota</taxon>
        <taxon>Gammaproteobacteria</taxon>
        <taxon>Enterobacterales</taxon>
        <taxon>Enterobacteriaceae</taxon>
        <taxon>Klebsiella/Raoultella group</taxon>
        <taxon>Raoultella</taxon>
    </lineage>
</organism>
<keyword evidence="7 11" id="KW-0521">NADP</keyword>
<evidence type="ECO:0000256" key="10">
    <source>
        <dbReference type="ARBA" id="ARBA00048793"/>
    </source>
</evidence>
<dbReference type="InterPro" id="IPR013328">
    <property type="entry name" value="6PGD_dom2"/>
</dbReference>
<dbReference type="FunFam" id="3.40.50.720:FF:000307">
    <property type="entry name" value="2-dehydropantoate 2-reductase"/>
    <property type="match status" value="1"/>
</dbReference>
<evidence type="ECO:0000256" key="6">
    <source>
        <dbReference type="ARBA" id="ARBA00022655"/>
    </source>
</evidence>
<feature type="domain" description="Ketopantoate reductase C-terminal" evidence="13">
    <location>
        <begin position="205"/>
        <end position="330"/>
    </location>
</feature>
<dbReference type="GO" id="GO:0015940">
    <property type="term" value="P:pantothenate biosynthetic process"/>
    <property type="evidence" value="ECO:0007669"/>
    <property type="project" value="UniProtKB-UniPathway"/>
</dbReference>
<dbReference type="Pfam" id="PF02558">
    <property type="entry name" value="ApbA"/>
    <property type="match status" value="1"/>
</dbReference>
<dbReference type="GO" id="GO:0005737">
    <property type="term" value="C:cytoplasm"/>
    <property type="evidence" value="ECO:0007669"/>
    <property type="project" value="TreeGrafter"/>
</dbReference>
<dbReference type="InterPro" id="IPR036291">
    <property type="entry name" value="NAD(P)-bd_dom_sf"/>
</dbReference>
<dbReference type="AlphaFoldDB" id="A0A485B596"/>
<accession>A0A485B596</accession>
<feature type="domain" description="Ketopantoate reductase N-terminal" evidence="12">
    <location>
        <begin position="31"/>
        <end position="174"/>
    </location>
</feature>
<evidence type="ECO:0000256" key="9">
    <source>
        <dbReference type="ARBA" id="ARBA00032024"/>
    </source>
</evidence>
<dbReference type="InterPro" id="IPR003710">
    <property type="entry name" value="ApbA"/>
</dbReference>
<dbReference type="Gene3D" id="3.40.50.720">
    <property type="entry name" value="NAD(P)-binding Rossmann-like Domain"/>
    <property type="match status" value="1"/>
</dbReference>
<comment type="catalytic activity">
    <reaction evidence="10 11">
        <text>(R)-pantoate + NADP(+) = 2-dehydropantoate + NADPH + H(+)</text>
        <dbReference type="Rhea" id="RHEA:16233"/>
        <dbReference type="ChEBI" id="CHEBI:11561"/>
        <dbReference type="ChEBI" id="CHEBI:15378"/>
        <dbReference type="ChEBI" id="CHEBI:15980"/>
        <dbReference type="ChEBI" id="CHEBI:57783"/>
        <dbReference type="ChEBI" id="CHEBI:58349"/>
        <dbReference type="EC" id="1.1.1.169"/>
    </reaction>
</comment>
<reference evidence="14 15" key="1">
    <citation type="submission" date="2019-03" db="EMBL/GenBank/DDBJ databases">
        <authorList>
            <consortium name="Pathogen Informatics"/>
        </authorList>
    </citation>
    <scope>NUCLEOTIDE SEQUENCE [LARGE SCALE GENOMIC DNA]</scope>
    <source>
        <strain evidence="14 15">NCTC13038</strain>
    </source>
</reference>
<evidence type="ECO:0000259" key="13">
    <source>
        <dbReference type="Pfam" id="PF08546"/>
    </source>
</evidence>
<dbReference type="NCBIfam" id="TIGR00745">
    <property type="entry name" value="apbA_panE"/>
    <property type="match status" value="1"/>
</dbReference>
<dbReference type="PANTHER" id="PTHR21708">
    <property type="entry name" value="PROBABLE 2-DEHYDROPANTOATE 2-REDUCTASE"/>
    <property type="match status" value="1"/>
</dbReference>
<comment type="function">
    <text evidence="1 11">Catalyzes the NADPH-dependent reduction of ketopantoate into pantoic acid.</text>
</comment>
<keyword evidence="8 11" id="KW-0560">Oxidoreductase</keyword>